<feature type="compositionally biased region" description="Basic and acidic residues" evidence="1">
    <location>
        <begin position="143"/>
        <end position="152"/>
    </location>
</feature>
<name>A0AAE0YNF7_9GAST</name>
<evidence type="ECO:0000313" key="2">
    <source>
        <dbReference type="EMBL" id="KAK3752292.1"/>
    </source>
</evidence>
<evidence type="ECO:0000313" key="3">
    <source>
        <dbReference type="Proteomes" id="UP001283361"/>
    </source>
</evidence>
<accession>A0AAE0YNF7</accession>
<proteinExistence type="predicted"/>
<dbReference type="Proteomes" id="UP001283361">
    <property type="component" value="Unassembled WGS sequence"/>
</dbReference>
<feature type="compositionally biased region" description="Low complexity" evidence="1">
    <location>
        <begin position="109"/>
        <end position="129"/>
    </location>
</feature>
<gene>
    <name evidence="2" type="ORF">RRG08_011252</name>
</gene>
<feature type="compositionally biased region" description="Basic and acidic residues" evidence="1">
    <location>
        <begin position="90"/>
        <end position="100"/>
    </location>
</feature>
<dbReference type="EMBL" id="JAWDGP010005772">
    <property type="protein sequence ID" value="KAK3752292.1"/>
    <property type="molecule type" value="Genomic_DNA"/>
</dbReference>
<protein>
    <submittedName>
        <fullName evidence="2">Uncharacterized protein</fullName>
    </submittedName>
</protein>
<dbReference type="AlphaFoldDB" id="A0AAE0YNF7"/>
<comment type="caution">
    <text evidence="2">The sequence shown here is derived from an EMBL/GenBank/DDBJ whole genome shotgun (WGS) entry which is preliminary data.</text>
</comment>
<keyword evidence="3" id="KW-1185">Reference proteome</keyword>
<evidence type="ECO:0000256" key="1">
    <source>
        <dbReference type="SAM" id="MobiDB-lite"/>
    </source>
</evidence>
<reference evidence="2" key="1">
    <citation type="journal article" date="2023" name="G3 (Bethesda)">
        <title>A reference genome for the long-term kleptoplast-retaining sea slug Elysia crispata morphotype clarki.</title>
        <authorList>
            <person name="Eastman K.E."/>
            <person name="Pendleton A.L."/>
            <person name="Shaikh M.A."/>
            <person name="Suttiyut T."/>
            <person name="Ogas R."/>
            <person name="Tomko P."/>
            <person name="Gavelis G."/>
            <person name="Widhalm J.R."/>
            <person name="Wisecaver J.H."/>
        </authorList>
    </citation>
    <scope>NUCLEOTIDE SEQUENCE</scope>
    <source>
        <strain evidence="2">ECLA1</strain>
    </source>
</reference>
<feature type="region of interest" description="Disordered" evidence="1">
    <location>
        <begin position="67"/>
        <end position="161"/>
    </location>
</feature>
<organism evidence="2 3">
    <name type="scientific">Elysia crispata</name>
    <name type="common">lettuce slug</name>
    <dbReference type="NCBI Taxonomy" id="231223"/>
    <lineage>
        <taxon>Eukaryota</taxon>
        <taxon>Metazoa</taxon>
        <taxon>Spiralia</taxon>
        <taxon>Lophotrochozoa</taxon>
        <taxon>Mollusca</taxon>
        <taxon>Gastropoda</taxon>
        <taxon>Heterobranchia</taxon>
        <taxon>Euthyneura</taxon>
        <taxon>Panpulmonata</taxon>
        <taxon>Sacoglossa</taxon>
        <taxon>Placobranchoidea</taxon>
        <taxon>Plakobranchidae</taxon>
        <taxon>Elysia</taxon>
    </lineage>
</organism>
<sequence>MNVVVSNDVAIVAAAESVADGVGAATIEMCGNLCRGEGKEWRPQLEIFSDGVSICFGDCGAESIVSTERESRVESGGSNQETLADIGSKQSDKGKSRSLDSRVPSTQHSTTLTACRRTTSTSVESSSFSNQRDKAVQGASLSYDDHPNKDRPNMLTNRGPCNSLPIPRFRLMFSLRQASSG</sequence>